<organism evidence="11 12">
    <name type="scientific">Mycolicibacterium goodii</name>
    <name type="common">Mycobacterium goodii</name>
    <dbReference type="NCBI Taxonomy" id="134601"/>
    <lineage>
        <taxon>Bacteria</taxon>
        <taxon>Bacillati</taxon>
        <taxon>Actinomycetota</taxon>
        <taxon>Actinomycetes</taxon>
        <taxon>Mycobacteriales</taxon>
        <taxon>Mycobacteriaceae</taxon>
        <taxon>Mycolicibacterium</taxon>
    </lineage>
</organism>
<feature type="transmembrane region" description="Helical" evidence="9">
    <location>
        <begin position="186"/>
        <end position="206"/>
    </location>
</feature>
<evidence type="ECO:0000256" key="9">
    <source>
        <dbReference type="SAM" id="Phobius"/>
    </source>
</evidence>
<dbReference type="PATRIC" id="fig|134601.6.peg.3181"/>
<dbReference type="AlphaFoldDB" id="A0A0K0X6I8"/>
<dbReference type="Pfam" id="PF07690">
    <property type="entry name" value="MFS_1"/>
    <property type="match status" value="1"/>
</dbReference>
<feature type="transmembrane region" description="Helical" evidence="9">
    <location>
        <begin position="478"/>
        <end position="498"/>
    </location>
</feature>
<feature type="transmembrane region" description="Helical" evidence="9">
    <location>
        <begin position="321"/>
        <end position="342"/>
    </location>
</feature>
<evidence type="ECO:0000256" key="4">
    <source>
        <dbReference type="ARBA" id="ARBA00022475"/>
    </source>
</evidence>
<accession>A0A0K0X6I8</accession>
<evidence type="ECO:0000259" key="10">
    <source>
        <dbReference type="PROSITE" id="PS50850"/>
    </source>
</evidence>
<dbReference type="InterPro" id="IPR020846">
    <property type="entry name" value="MFS_dom"/>
</dbReference>
<keyword evidence="7 9" id="KW-0472">Membrane</keyword>
<keyword evidence="5 9" id="KW-0812">Transmembrane</keyword>
<dbReference type="RefSeq" id="WP_049745476.1">
    <property type="nucleotide sequence ID" value="NZ_CP012150.1"/>
</dbReference>
<dbReference type="PANTHER" id="PTHR42718:SF42">
    <property type="entry name" value="EXPORT PROTEIN"/>
    <property type="match status" value="1"/>
</dbReference>
<feature type="transmembrane region" description="Helical" evidence="9">
    <location>
        <begin position="379"/>
        <end position="398"/>
    </location>
</feature>
<feature type="transmembrane region" description="Helical" evidence="9">
    <location>
        <begin position="127"/>
        <end position="148"/>
    </location>
</feature>
<dbReference type="GO" id="GO:0022857">
    <property type="term" value="F:transmembrane transporter activity"/>
    <property type="evidence" value="ECO:0007669"/>
    <property type="project" value="InterPro"/>
</dbReference>
<feature type="transmembrane region" description="Helical" evidence="9">
    <location>
        <begin position="160"/>
        <end position="179"/>
    </location>
</feature>
<gene>
    <name evidence="11" type="ORF">AFA91_15295</name>
</gene>
<keyword evidence="3" id="KW-0813">Transport</keyword>
<dbReference type="FunFam" id="1.20.1720.10:FF:000021">
    <property type="entry name" value="Drug resistance transporter, EmrB/QacA subfamily"/>
    <property type="match status" value="1"/>
</dbReference>
<dbReference type="KEGG" id="mgo:AFA91_15295"/>
<comment type="subcellular location">
    <subcellularLocation>
        <location evidence="1">Cell membrane</location>
        <topology evidence="1">Multi-pass membrane protein</topology>
    </subcellularLocation>
</comment>
<feature type="transmembrane region" description="Helical" evidence="9">
    <location>
        <begin position="284"/>
        <end position="309"/>
    </location>
</feature>
<feature type="transmembrane region" description="Helical" evidence="9">
    <location>
        <begin position="65"/>
        <end position="85"/>
    </location>
</feature>
<feature type="transmembrane region" description="Helical" evidence="9">
    <location>
        <begin position="218"/>
        <end position="236"/>
    </location>
</feature>
<protein>
    <submittedName>
        <fullName evidence="11">MFS transporter</fullName>
    </submittedName>
</protein>
<evidence type="ECO:0000313" key="11">
    <source>
        <dbReference type="EMBL" id="AKS33039.1"/>
    </source>
</evidence>
<feature type="region of interest" description="Disordered" evidence="8">
    <location>
        <begin position="530"/>
        <end position="577"/>
    </location>
</feature>
<keyword evidence="6 9" id="KW-1133">Transmembrane helix</keyword>
<feature type="transmembrane region" description="Helical" evidence="9">
    <location>
        <begin position="32"/>
        <end position="53"/>
    </location>
</feature>
<evidence type="ECO:0000256" key="7">
    <source>
        <dbReference type="ARBA" id="ARBA00023136"/>
    </source>
</evidence>
<dbReference type="InterPro" id="IPR011701">
    <property type="entry name" value="MFS"/>
</dbReference>
<dbReference type="GO" id="GO:0005886">
    <property type="term" value="C:plasma membrane"/>
    <property type="evidence" value="ECO:0007669"/>
    <property type="project" value="UniProtKB-SubCell"/>
</dbReference>
<dbReference type="InterPro" id="IPR036259">
    <property type="entry name" value="MFS_trans_sf"/>
</dbReference>
<dbReference type="NCBIfam" id="TIGR00711">
    <property type="entry name" value="efflux_EmrB"/>
    <property type="match status" value="1"/>
</dbReference>
<dbReference type="CDD" id="cd17321">
    <property type="entry name" value="MFS_MMR_MDR_like"/>
    <property type="match status" value="1"/>
</dbReference>
<reference evidence="11 12" key="1">
    <citation type="submission" date="2015-07" db="EMBL/GenBank/DDBJ databases">
        <title>Complete genome sequence of Mycobacterium goodii X7B, a facultative thermophilic biodesulfurizing bacterium.</title>
        <authorList>
            <person name="Yu B."/>
            <person name="Li F."/>
            <person name="Xu P."/>
        </authorList>
    </citation>
    <scope>NUCLEOTIDE SEQUENCE [LARGE SCALE GENOMIC DNA]</scope>
    <source>
        <strain evidence="11 12">X7B</strain>
    </source>
</reference>
<dbReference type="Gene3D" id="1.20.1720.10">
    <property type="entry name" value="Multidrug resistance protein D"/>
    <property type="match status" value="1"/>
</dbReference>
<dbReference type="OrthoDB" id="7375466at2"/>
<evidence type="ECO:0000256" key="2">
    <source>
        <dbReference type="ARBA" id="ARBA00008537"/>
    </source>
</evidence>
<dbReference type="InterPro" id="IPR004638">
    <property type="entry name" value="EmrB-like"/>
</dbReference>
<sequence>MPSSLNARIAGLLPSRMGAVRPHDGSRNPWNALWAMMFGFFMILVDATIVSVANPTIMVELGADYDGVIWVTSAYLLAYAVPLLVTGRLGDMYGPKNLYLAGLGVFTAASLWCGLAGSIEMLIAARVVQGIGAALLTPQTLSAITRIFPADRRGVAMSVWGATAGVATLVGPLAGGVLVGGLGWQWIFFVNVPVGIAGLALAVWLVPTLPTARHHFDIPGIVLSAVGMFLIVFALQEGQSKDWAPWVWGTATLGVGVMAAFFFWQSMNTREPLIPLRIFADRDFTLANIGVAVIGFAVTAMILPLMFYLQTVCGLSPIRSALVTAPTAIASGVLAPFVGRIVDRAHPMPVIGSGFSAMAIGLTWLAIEMAPSTPIWRLLLPQLLMGIGMAFIWSPLAATATRHLPPDLAGAGSGVYNTTRQVGSVLGSAGIAAFMTWRITDEVPGVQDAAPAGESSGVVEQLPGFLREPFSAAMSQAMLLPAFVALFGVVAALFLLGFGSNRSAGHPEPGHAGEHPDDYPDDDEYVEIVLTDGSPTAGPPYDAPTDPQDDRWQYILERLMQDAPPEDPLPGRGPHRG</sequence>
<evidence type="ECO:0000256" key="5">
    <source>
        <dbReference type="ARBA" id="ARBA00022692"/>
    </source>
</evidence>
<evidence type="ECO:0000313" key="12">
    <source>
        <dbReference type="Proteomes" id="UP000062255"/>
    </source>
</evidence>
<dbReference type="EMBL" id="CP012150">
    <property type="protein sequence ID" value="AKS33039.1"/>
    <property type="molecule type" value="Genomic_DNA"/>
</dbReference>
<comment type="similarity">
    <text evidence="2">Belongs to the major facilitator superfamily. EmrB family.</text>
</comment>
<dbReference type="PROSITE" id="PS50850">
    <property type="entry name" value="MFS"/>
    <property type="match status" value="1"/>
</dbReference>
<evidence type="ECO:0000256" key="3">
    <source>
        <dbReference type="ARBA" id="ARBA00022448"/>
    </source>
</evidence>
<feature type="domain" description="Major facilitator superfamily (MFS) profile" evidence="10">
    <location>
        <begin position="32"/>
        <end position="500"/>
    </location>
</feature>
<keyword evidence="4" id="KW-1003">Cell membrane</keyword>
<feature type="transmembrane region" description="Helical" evidence="9">
    <location>
        <begin position="243"/>
        <end position="264"/>
    </location>
</feature>
<dbReference type="STRING" id="134601.AFA91_15295"/>
<dbReference type="SUPFAM" id="SSF103473">
    <property type="entry name" value="MFS general substrate transporter"/>
    <property type="match status" value="1"/>
</dbReference>
<evidence type="ECO:0000256" key="1">
    <source>
        <dbReference type="ARBA" id="ARBA00004651"/>
    </source>
</evidence>
<name>A0A0K0X6I8_MYCGD</name>
<proteinExistence type="inferred from homology"/>
<feature type="transmembrane region" description="Helical" evidence="9">
    <location>
        <begin position="348"/>
        <end position="367"/>
    </location>
</feature>
<feature type="transmembrane region" description="Helical" evidence="9">
    <location>
        <begin position="97"/>
        <end position="115"/>
    </location>
</feature>
<dbReference type="Proteomes" id="UP000062255">
    <property type="component" value="Chromosome"/>
</dbReference>
<dbReference type="PANTHER" id="PTHR42718">
    <property type="entry name" value="MAJOR FACILITATOR SUPERFAMILY MULTIDRUG TRANSPORTER MFSC"/>
    <property type="match status" value="1"/>
</dbReference>
<dbReference type="Gene3D" id="1.20.1250.20">
    <property type="entry name" value="MFS general substrate transporter like domains"/>
    <property type="match status" value="1"/>
</dbReference>
<evidence type="ECO:0000256" key="6">
    <source>
        <dbReference type="ARBA" id="ARBA00022989"/>
    </source>
</evidence>
<evidence type="ECO:0000256" key="8">
    <source>
        <dbReference type="SAM" id="MobiDB-lite"/>
    </source>
</evidence>